<dbReference type="InterPro" id="IPR052920">
    <property type="entry name" value="DNA-binding_regulatory"/>
</dbReference>
<dbReference type="SUPFAM" id="SSF53474">
    <property type="entry name" value="alpha/beta-Hydrolases"/>
    <property type="match status" value="1"/>
</dbReference>
<dbReference type="Gene3D" id="3.40.50.1820">
    <property type="entry name" value="alpha/beta hydrolase"/>
    <property type="match status" value="1"/>
</dbReference>
<evidence type="ECO:0000313" key="3">
    <source>
        <dbReference type="Proteomes" id="UP000295455"/>
    </source>
</evidence>
<proteinExistence type="predicted"/>
<dbReference type="PANTHER" id="PTHR43358:SF4">
    <property type="entry name" value="ALPHA_BETA HYDROLASE FOLD-1 DOMAIN-CONTAINING PROTEIN"/>
    <property type="match status" value="1"/>
</dbReference>
<keyword evidence="3" id="KW-1185">Reference proteome</keyword>
<dbReference type="GO" id="GO:0016787">
    <property type="term" value="F:hydrolase activity"/>
    <property type="evidence" value="ECO:0007669"/>
    <property type="project" value="UniProtKB-KW"/>
</dbReference>
<accession>A0A4R1RRU9</accession>
<dbReference type="Proteomes" id="UP000295455">
    <property type="component" value="Unassembled WGS sequence"/>
</dbReference>
<dbReference type="InterPro" id="IPR029058">
    <property type="entry name" value="AB_hydrolase_fold"/>
</dbReference>
<dbReference type="AlphaFoldDB" id="A0A4R1RRU9"/>
<protein>
    <submittedName>
        <fullName evidence="2">Alpha-beta hydrolase superfamily lysophospholipase</fullName>
    </submittedName>
</protein>
<comment type="caution">
    <text evidence="2">The sequence shown here is derived from an EMBL/GenBank/DDBJ whole genome shotgun (WGS) entry which is preliminary data.</text>
</comment>
<organism evidence="2 3">
    <name type="scientific">Mariniflexile fucanivorans</name>
    <dbReference type="NCBI Taxonomy" id="264023"/>
    <lineage>
        <taxon>Bacteria</taxon>
        <taxon>Pseudomonadati</taxon>
        <taxon>Bacteroidota</taxon>
        <taxon>Flavobacteriia</taxon>
        <taxon>Flavobacteriales</taxon>
        <taxon>Flavobacteriaceae</taxon>
        <taxon>Mariniflexile</taxon>
    </lineage>
</organism>
<dbReference type="InterPro" id="IPR022742">
    <property type="entry name" value="Hydrolase_4"/>
</dbReference>
<dbReference type="RefSeq" id="WP_132214724.1">
    <property type="nucleotide sequence ID" value="NZ_OX156936.1"/>
</dbReference>
<feature type="domain" description="Serine aminopeptidase S33" evidence="1">
    <location>
        <begin position="74"/>
        <end position="184"/>
    </location>
</feature>
<gene>
    <name evidence="2" type="ORF">EV196_101615</name>
</gene>
<dbReference type="Pfam" id="PF12146">
    <property type="entry name" value="Hydrolase_4"/>
    <property type="match status" value="1"/>
</dbReference>
<name>A0A4R1RRU9_9FLAO</name>
<sequence length="297" mass="33128">MKKRYKFLIVLALFLGVAGYVVLIHVLPYSIIKPPRVTAINYLLTDSISYDKVVVVSFDSTKLKGFHVKSILKKPKASLILVHGVGGCKEHFSNLAINLAKKGYDCWFFDNRAHGESDGLYSTYGYLEKKDIKAIVDTIKTKIPETKVAIWGNSLGGAIAIQAMEYDKRIQFGIVESTFTNLRQIVYDYQKHFLYGIGIKFASNIALNQAGEIAKFNPDEVSPIQSVKHITQPILISHGDQDENISVDYGHALFENLASKDKSFVLVKGGGHHNLAAIGGDAYKKKLMDFLEVHAYR</sequence>
<keyword evidence="2" id="KW-0378">Hydrolase</keyword>
<evidence type="ECO:0000313" key="2">
    <source>
        <dbReference type="EMBL" id="TCL69181.1"/>
    </source>
</evidence>
<dbReference type="PANTHER" id="PTHR43358">
    <property type="entry name" value="ALPHA/BETA-HYDROLASE"/>
    <property type="match status" value="1"/>
</dbReference>
<evidence type="ECO:0000259" key="1">
    <source>
        <dbReference type="Pfam" id="PF12146"/>
    </source>
</evidence>
<dbReference type="EMBL" id="SLUP01000001">
    <property type="protein sequence ID" value="TCL69181.1"/>
    <property type="molecule type" value="Genomic_DNA"/>
</dbReference>
<reference evidence="2 3" key="1">
    <citation type="submission" date="2019-03" db="EMBL/GenBank/DDBJ databases">
        <title>Genomic Encyclopedia of Type Strains, Phase IV (KMG-IV): sequencing the most valuable type-strain genomes for metagenomic binning, comparative biology and taxonomic classification.</title>
        <authorList>
            <person name="Goeker M."/>
        </authorList>
    </citation>
    <scope>NUCLEOTIDE SEQUENCE [LARGE SCALE GENOMIC DNA]</scope>
    <source>
        <strain evidence="2 3">DSM 18792</strain>
    </source>
</reference>
<dbReference type="OrthoDB" id="9812921at2"/>